<name>A0AAD1SU44_PELCU</name>
<dbReference type="Proteomes" id="UP001295444">
    <property type="component" value="Chromosome 08"/>
</dbReference>
<dbReference type="EMBL" id="OW240919">
    <property type="protein sequence ID" value="CAH2311892.1"/>
    <property type="molecule type" value="Genomic_DNA"/>
</dbReference>
<sequence>DSAEKTVQKAILVIVHPSQLRPAWKPGLTPPAEIYTTPSSTKFNKSISIHLTTASKLSRGAASTAAMDSEIWHNDTPQSLELKLQRIVALPNHYPQ</sequence>
<dbReference type="AlphaFoldDB" id="A0AAD1SU44"/>
<accession>A0AAD1SU44</accession>
<proteinExistence type="predicted"/>
<protein>
    <submittedName>
        <fullName evidence="1">Uncharacterized protein</fullName>
    </submittedName>
</protein>
<feature type="non-terminal residue" evidence="1">
    <location>
        <position position="96"/>
    </location>
</feature>
<evidence type="ECO:0000313" key="1">
    <source>
        <dbReference type="EMBL" id="CAH2311892.1"/>
    </source>
</evidence>
<evidence type="ECO:0000313" key="2">
    <source>
        <dbReference type="Proteomes" id="UP001295444"/>
    </source>
</evidence>
<keyword evidence="2" id="KW-1185">Reference proteome</keyword>
<gene>
    <name evidence="1" type="ORF">PECUL_23A058590</name>
</gene>
<organism evidence="1 2">
    <name type="scientific">Pelobates cultripes</name>
    <name type="common">Western spadefoot toad</name>
    <dbReference type="NCBI Taxonomy" id="61616"/>
    <lineage>
        <taxon>Eukaryota</taxon>
        <taxon>Metazoa</taxon>
        <taxon>Chordata</taxon>
        <taxon>Craniata</taxon>
        <taxon>Vertebrata</taxon>
        <taxon>Euteleostomi</taxon>
        <taxon>Amphibia</taxon>
        <taxon>Batrachia</taxon>
        <taxon>Anura</taxon>
        <taxon>Pelobatoidea</taxon>
        <taxon>Pelobatidae</taxon>
        <taxon>Pelobates</taxon>
    </lineage>
</organism>
<reference evidence="1" key="1">
    <citation type="submission" date="2022-03" db="EMBL/GenBank/DDBJ databases">
        <authorList>
            <person name="Alioto T."/>
            <person name="Alioto T."/>
            <person name="Gomez Garrido J."/>
        </authorList>
    </citation>
    <scope>NUCLEOTIDE SEQUENCE</scope>
</reference>
<feature type="non-terminal residue" evidence="1">
    <location>
        <position position="1"/>
    </location>
</feature>